<keyword evidence="1" id="KW-1133">Transmembrane helix</keyword>
<name>A0A7J9JNT1_9ROSI</name>
<sequence length="77" mass="8689">MDITLQYRKAPEGSAKKAEAQKQLVEIMSHRMHIDTGVKLIGNLLFGTEIGPDILIFCCLIFCILLLKKTLCSVRLR</sequence>
<accession>A0A7J9JNT1</accession>
<evidence type="ECO:0000313" key="2">
    <source>
        <dbReference type="EMBL" id="MBA0835819.1"/>
    </source>
</evidence>
<organism evidence="2 3">
    <name type="scientific">Gossypium armourianum</name>
    <dbReference type="NCBI Taxonomy" id="34283"/>
    <lineage>
        <taxon>Eukaryota</taxon>
        <taxon>Viridiplantae</taxon>
        <taxon>Streptophyta</taxon>
        <taxon>Embryophyta</taxon>
        <taxon>Tracheophyta</taxon>
        <taxon>Spermatophyta</taxon>
        <taxon>Magnoliopsida</taxon>
        <taxon>eudicotyledons</taxon>
        <taxon>Gunneridae</taxon>
        <taxon>Pentapetalae</taxon>
        <taxon>rosids</taxon>
        <taxon>malvids</taxon>
        <taxon>Malvales</taxon>
        <taxon>Malvaceae</taxon>
        <taxon>Malvoideae</taxon>
        <taxon>Gossypium</taxon>
    </lineage>
</organism>
<keyword evidence="3" id="KW-1185">Reference proteome</keyword>
<protein>
    <submittedName>
        <fullName evidence="2">Uncharacterized protein</fullName>
    </submittedName>
</protein>
<evidence type="ECO:0000256" key="1">
    <source>
        <dbReference type="SAM" id="Phobius"/>
    </source>
</evidence>
<dbReference type="AlphaFoldDB" id="A0A7J9JNT1"/>
<reference evidence="2 3" key="1">
    <citation type="journal article" date="2019" name="Genome Biol. Evol.">
        <title>Insights into the evolution of the New World diploid cottons (Gossypium, subgenus Houzingenia) based on genome sequencing.</title>
        <authorList>
            <person name="Grover C.E."/>
            <person name="Arick M.A. 2nd"/>
            <person name="Thrash A."/>
            <person name="Conover J.L."/>
            <person name="Sanders W.S."/>
            <person name="Peterson D.G."/>
            <person name="Frelichowski J.E."/>
            <person name="Scheffler J.A."/>
            <person name="Scheffler B.E."/>
            <person name="Wendel J.F."/>
        </authorList>
    </citation>
    <scope>NUCLEOTIDE SEQUENCE [LARGE SCALE GENOMIC DNA]</scope>
    <source>
        <strain evidence="2">6</strain>
        <tissue evidence="2">Leaf</tissue>
    </source>
</reference>
<evidence type="ECO:0000313" key="3">
    <source>
        <dbReference type="Proteomes" id="UP000593575"/>
    </source>
</evidence>
<feature type="non-terminal residue" evidence="2">
    <location>
        <position position="77"/>
    </location>
</feature>
<dbReference type="Gene3D" id="1.10.132.130">
    <property type="match status" value="1"/>
</dbReference>
<dbReference type="InterPro" id="IPR046427">
    <property type="entry name" value="Legumain_prodom_sf"/>
</dbReference>
<keyword evidence="1" id="KW-0472">Membrane</keyword>
<comment type="caution">
    <text evidence="2">The sequence shown here is derived from an EMBL/GenBank/DDBJ whole genome shotgun (WGS) entry which is preliminary data.</text>
</comment>
<feature type="transmembrane region" description="Helical" evidence="1">
    <location>
        <begin position="50"/>
        <end position="67"/>
    </location>
</feature>
<dbReference type="EMBL" id="JABFAE010000009">
    <property type="protein sequence ID" value="MBA0835819.1"/>
    <property type="molecule type" value="Genomic_DNA"/>
</dbReference>
<proteinExistence type="predicted"/>
<dbReference type="Proteomes" id="UP000593575">
    <property type="component" value="Unassembled WGS sequence"/>
</dbReference>
<gene>
    <name evidence="2" type="ORF">Goarm_008075</name>
</gene>
<keyword evidence="1" id="KW-0812">Transmembrane</keyword>